<sequence length="476" mass="53654">MAASEARTACQRMTNRCFVGEDAKRAPKLTCYPSSSSKQEPDSSNKNSANETDQSASNFMSSKERSMCFNLQPDTKWWLQLQPNSVYSQNVTCEQLSASEEFEDGVIPTSKLSGDATSIASTYVDSEKKSSSSEAPWMVSSNFLRNETEARNEQPNSMKNNFQRQVKQKADLCEHWHQNEGLMDWKDVDPLFLKKPDKACFDLEPSWAGTEKTEPWWHVSDKDELASLVAQKSLHHIENCDLPRPQKVHFCGDPCGHLDGFDDNSSFALSLEHKLQAGTCYPLDYVNNSCLGDIDGKHQTSGEGYYVRDSEKTCSDMHTYSRHSNDPPESKHCSGRDLSKAELVEALCHSQTRAREAEIAAQHAYNEKEHIVKLFFKQASHLFACKQWIHMLQLESLFLQLKIKEHQISSLFPILPWTPLKGSQFRSDGPKSKKRKGHKHQKCNICRLAVAFAVGFSLASAGLLLGWTLGCLLPSF</sequence>
<dbReference type="PANTHER" id="PTHR33868:SF2">
    <property type="entry name" value="EXPRESSED PROTEIN"/>
    <property type="match status" value="1"/>
</dbReference>
<organism evidence="3">
    <name type="scientific">Anthurium amnicola</name>
    <dbReference type="NCBI Taxonomy" id="1678845"/>
    <lineage>
        <taxon>Eukaryota</taxon>
        <taxon>Viridiplantae</taxon>
        <taxon>Streptophyta</taxon>
        <taxon>Embryophyta</taxon>
        <taxon>Tracheophyta</taxon>
        <taxon>Spermatophyta</taxon>
        <taxon>Magnoliopsida</taxon>
        <taxon>Liliopsida</taxon>
        <taxon>Araceae</taxon>
        <taxon>Pothoideae</taxon>
        <taxon>Potheae</taxon>
        <taxon>Anthurium</taxon>
    </lineage>
</organism>
<reference evidence="3" key="1">
    <citation type="submission" date="2015-07" db="EMBL/GenBank/DDBJ databases">
        <title>Transcriptome Assembly of Anthurium amnicola.</title>
        <authorList>
            <person name="Suzuki J."/>
        </authorList>
    </citation>
    <scope>NUCLEOTIDE SEQUENCE</scope>
</reference>
<protein>
    <submittedName>
        <fullName evidence="3">Exostosin-2</fullName>
    </submittedName>
</protein>
<dbReference type="PANTHER" id="PTHR33868">
    <property type="entry name" value="EXPRESSED PROTEIN"/>
    <property type="match status" value="1"/>
</dbReference>
<keyword evidence="2" id="KW-1133">Transmembrane helix</keyword>
<feature type="region of interest" description="Disordered" evidence="1">
    <location>
        <begin position="28"/>
        <end position="59"/>
    </location>
</feature>
<dbReference type="AlphaFoldDB" id="A0A1D1Y9D7"/>
<dbReference type="EMBL" id="GDJX01009401">
    <property type="protein sequence ID" value="JAT58535.1"/>
    <property type="molecule type" value="Transcribed_RNA"/>
</dbReference>
<proteinExistence type="predicted"/>
<evidence type="ECO:0000313" key="3">
    <source>
        <dbReference type="EMBL" id="JAT51252.1"/>
    </source>
</evidence>
<evidence type="ECO:0000256" key="2">
    <source>
        <dbReference type="SAM" id="Phobius"/>
    </source>
</evidence>
<keyword evidence="2" id="KW-0472">Membrane</keyword>
<evidence type="ECO:0000256" key="1">
    <source>
        <dbReference type="SAM" id="MobiDB-lite"/>
    </source>
</evidence>
<gene>
    <name evidence="3" type="primary">rib-2_7</name>
    <name evidence="4" type="synonym">rib-2_4</name>
    <name evidence="4" type="ORF">g.105793</name>
    <name evidence="3" type="ORF">g.105794</name>
</gene>
<feature type="compositionally biased region" description="Polar residues" evidence="1">
    <location>
        <begin position="45"/>
        <end position="59"/>
    </location>
</feature>
<evidence type="ECO:0000313" key="4">
    <source>
        <dbReference type="EMBL" id="JAT58535.1"/>
    </source>
</evidence>
<feature type="transmembrane region" description="Helical" evidence="2">
    <location>
        <begin position="448"/>
        <end position="473"/>
    </location>
</feature>
<dbReference type="EMBL" id="GDJX01016684">
    <property type="protein sequence ID" value="JAT51252.1"/>
    <property type="molecule type" value="Transcribed_RNA"/>
</dbReference>
<keyword evidence="2" id="KW-0812">Transmembrane</keyword>
<name>A0A1D1Y9D7_9ARAE</name>
<feature type="compositionally biased region" description="Low complexity" evidence="1">
    <location>
        <begin position="34"/>
        <end position="44"/>
    </location>
</feature>
<accession>A0A1D1Y9D7</accession>